<evidence type="ECO:0000256" key="4">
    <source>
        <dbReference type="ARBA" id="ARBA00023163"/>
    </source>
</evidence>
<dbReference type="AlphaFoldDB" id="A0A3E3ECT1"/>
<evidence type="ECO:0000259" key="6">
    <source>
        <dbReference type="PROSITE" id="PS51372"/>
    </source>
</evidence>
<dbReference type="Pfam" id="PF05043">
    <property type="entry name" value="Mga"/>
    <property type="match status" value="1"/>
</dbReference>
<gene>
    <name evidence="7" type="ORF">DXB93_08930</name>
</gene>
<dbReference type="InterPro" id="IPR002178">
    <property type="entry name" value="PTS_EIIA_type-2_dom"/>
</dbReference>
<dbReference type="InterPro" id="IPR007737">
    <property type="entry name" value="Mga_HTH"/>
</dbReference>
<feature type="domain" description="PTS EIIA type-2" evidence="5">
    <location>
        <begin position="491"/>
        <end position="631"/>
    </location>
</feature>
<dbReference type="CDD" id="cd00211">
    <property type="entry name" value="PTS_IIA_fru"/>
    <property type="match status" value="1"/>
</dbReference>
<keyword evidence="1" id="KW-0677">Repeat</keyword>
<dbReference type="InterPro" id="IPR050661">
    <property type="entry name" value="BglG_antiterminators"/>
</dbReference>
<dbReference type="RefSeq" id="WP_117581387.1">
    <property type="nucleotide sequence ID" value="NZ_QUSL01000012.1"/>
</dbReference>
<dbReference type="InterPro" id="IPR011608">
    <property type="entry name" value="PRD"/>
</dbReference>
<proteinExistence type="predicted"/>
<dbReference type="GO" id="GO:0006355">
    <property type="term" value="P:regulation of DNA-templated transcription"/>
    <property type="evidence" value="ECO:0007669"/>
    <property type="project" value="InterPro"/>
</dbReference>
<dbReference type="Gene3D" id="3.40.930.10">
    <property type="entry name" value="Mannitol-specific EII, Chain A"/>
    <property type="match status" value="1"/>
</dbReference>
<comment type="caution">
    <text evidence="7">The sequence shown here is derived from an EMBL/GenBank/DDBJ whole genome shotgun (WGS) entry which is preliminary data.</text>
</comment>
<dbReference type="Pfam" id="PF00359">
    <property type="entry name" value="PTS_EIIA_2"/>
    <property type="match status" value="1"/>
</dbReference>
<accession>A0A3E3ECT1</accession>
<evidence type="ECO:0000256" key="2">
    <source>
        <dbReference type="ARBA" id="ARBA00023015"/>
    </source>
</evidence>
<dbReference type="PROSITE" id="PS51372">
    <property type="entry name" value="PRD_2"/>
    <property type="match status" value="2"/>
</dbReference>
<sequence>MRRKQEELINYLYTHNEKVTANILSKALNLSIRTIKSYIAELNMNYPSLISSSNRGYVIDKVKANSLLQYKDDIPQDYESRCIYIIKKTLLEKQDYIDIFDLCEELFISYSTLKKDIYKMNTSFANFKITFSSENNKLHVGGSEQNKRKLISHVMSEEVSGNFLNLTLLQESFPDYDLDDACTLIKDICKQHHYYLNDFSCVNFILHVTIMVSRINHGNHIINNNELIQVTNKNDEKIAKELCLALEQVFNVSFNSSEILEIYILFKNNANYINDENENVSLLVSDEIIQITKNIIKNVDEHFFINLDSDNFITPFMLHLKNLKNRLIKNNLLKNPMLDSIKISCPTIYDISTFIAYQLTLSFHENVNEDEIAFIALHVGTEIERQKKEETKVSCLLLCPEYLNITSTLHKKIMMDFGDQLTIQKSISFENEILGNNFDLLITTVPVLESTNYFTVLLPPFPMSYEKNKILDAIIRIENTKKSQILTNNLNFYFNEKLFYSMNEDISKSAVINELAERMINLGYVEENFKEEIWKRETASSTAFMNIAIPHPMKMSTYKTSIGVVISHKGIDWGNQHFVNVVFMIAFNKIDNKHFHALYESLVLLFNEPIVISEIKKCKNFNDFKNIVIKNYLKFNER</sequence>
<feature type="domain" description="PRD" evidence="6">
    <location>
        <begin position="172"/>
        <end position="276"/>
    </location>
</feature>
<keyword evidence="2" id="KW-0805">Transcription regulation</keyword>
<dbReference type="InterPro" id="IPR036634">
    <property type="entry name" value="PRD_sf"/>
</dbReference>
<dbReference type="InterPro" id="IPR016152">
    <property type="entry name" value="PTrfase/Anion_transptr"/>
</dbReference>
<evidence type="ECO:0000256" key="3">
    <source>
        <dbReference type="ARBA" id="ARBA00023159"/>
    </source>
</evidence>
<dbReference type="Proteomes" id="UP000261032">
    <property type="component" value="Unassembled WGS sequence"/>
</dbReference>
<organism evidence="7 8">
    <name type="scientific">Thomasclavelia ramosa</name>
    <dbReference type="NCBI Taxonomy" id="1547"/>
    <lineage>
        <taxon>Bacteria</taxon>
        <taxon>Bacillati</taxon>
        <taxon>Bacillota</taxon>
        <taxon>Erysipelotrichia</taxon>
        <taxon>Erysipelotrichales</taxon>
        <taxon>Coprobacillaceae</taxon>
        <taxon>Thomasclavelia</taxon>
    </lineage>
</organism>
<dbReference type="PANTHER" id="PTHR30185">
    <property type="entry name" value="CRYPTIC BETA-GLUCOSIDE BGL OPERON ANTITERMINATOR"/>
    <property type="match status" value="1"/>
</dbReference>
<dbReference type="SUPFAM" id="SSF63520">
    <property type="entry name" value="PTS-regulatory domain, PRD"/>
    <property type="match status" value="2"/>
</dbReference>
<dbReference type="PROSITE" id="PS51094">
    <property type="entry name" value="PTS_EIIA_TYPE_2"/>
    <property type="match status" value="1"/>
</dbReference>
<dbReference type="InterPro" id="IPR036388">
    <property type="entry name" value="WH-like_DNA-bd_sf"/>
</dbReference>
<reference evidence="7 8" key="1">
    <citation type="submission" date="2018-08" db="EMBL/GenBank/DDBJ databases">
        <title>A genome reference for cultivated species of the human gut microbiota.</title>
        <authorList>
            <person name="Zou Y."/>
            <person name="Xue W."/>
            <person name="Luo G."/>
        </authorList>
    </citation>
    <scope>NUCLEOTIDE SEQUENCE [LARGE SCALE GENOMIC DNA]</scope>
    <source>
        <strain evidence="7 8">OM06-4</strain>
    </source>
</reference>
<dbReference type="Pfam" id="PF08280">
    <property type="entry name" value="HTH_Mga"/>
    <property type="match status" value="1"/>
</dbReference>
<name>A0A3E3ECT1_9FIRM</name>
<dbReference type="InterPro" id="IPR013199">
    <property type="entry name" value="HTH_Mga_DNA-bd_dom"/>
</dbReference>
<protein>
    <submittedName>
        <fullName evidence="7">PRD domain-containing protein</fullName>
    </submittedName>
</protein>
<dbReference type="EMBL" id="QUSL01000012">
    <property type="protein sequence ID" value="RGD85076.1"/>
    <property type="molecule type" value="Genomic_DNA"/>
</dbReference>
<evidence type="ECO:0000259" key="5">
    <source>
        <dbReference type="PROSITE" id="PS51094"/>
    </source>
</evidence>
<evidence type="ECO:0000313" key="8">
    <source>
        <dbReference type="Proteomes" id="UP000261032"/>
    </source>
</evidence>
<dbReference type="PANTHER" id="PTHR30185:SF12">
    <property type="entry name" value="TRANSCRIPTIONAL REGULATOR MANR"/>
    <property type="match status" value="1"/>
</dbReference>
<dbReference type="Gene3D" id="1.10.10.10">
    <property type="entry name" value="Winged helix-like DNA-binding domain superfamily/Winged helix DNA-binding domain"/>
    <property type="match status" value="2"/>
</dbReference>
<evidence type="ECO:0000256" key="1">
    <source>
        <dbReference type="ARBA" id="ARBA00022737"/>
    </source>
</evidence>
<dbReference type="Pfam" id="PF00874">
    <property type="entry name" value="PRD"/>
    <property type="match status" value="2"/>
</dbReference>
<keyword evidence="3" id="KW-0010">Activator</keyword>
<feature type="domain" description="PRD" evidence="6">
    <location>
        <begin position="283"/>
        <end position="389"/>
    </location>
</feature>
<dbReference type="SUPFAM" id="SSF55804">
    <property type="entry name" value="Phoshotransferase/anion transport protein"/>
    <property type="match status" value="1"/>
</dbReference>
<dbReference type="Gene3D" id="1.10.1790.10">
    <property type="entry name" value="PRD domain"/>
    <property type="match status" value="2"/>
</dbReference>
<keyword evidence="4" id="KW-0804">Transcription</keyword>
<evidence type="ECO:0000313" key="7">
    <source>
        <dbReference type="EMBL" id="RGD85076.1"/>
    </source>
</evidence>